<proteinExistence type="predicted"/>
<dbReference type="InterPro" id="IPR020802">
    <property type="entry name" value="TesA-like"/>
</dbReference>
<dbReference type="Gene3D" id="3.40.50.1820">
    <property type="entry name" value="alpha/beta hydrolase"/>
    <property type="match status" value="1"/>
</dbReference>
<dbReference type="EMBL" id="CP133762">
    <property type="protein sequence ID" value="WMX43987.1"/>
    <property type="molecule type" value="Genomic_DNA"/>
</dbReference>
<feature type="domain" description="Thioesterase TesA-like" evidence="1">
    <location>
        <begin position="20"/>
        <end position="251"/>
    </location>
</feature>
<dbReference type="RefSeq" id="WP_309547803.1">
    <property type="nucleotide sequence ID" value="NZ_CP133762.1"/>
</dbReference>
<dbReference type="Pfam" id="PF00975">
    <property type="entry name" value="Thioesterase"/>
    <property type="match status" value="1"/>
</dbReference>
<keyword evidence="3" id="KW-1185">Reference proteome</keyword>
<evidence type="ECO:0000313" key="3">
    <source>
        <dbReference type="Proteomes" id="UP001250858"/>
    </source>
</evidence>
<protein>
    <submittedName>
        <fullName evidence="2">Alpha/beta fold hydrolase</fullName>
    </submittedName>
</protein>
<evidence type="ECO:0000259" key="1">
    <source>
        <dbReference type="SMART" id="SM00824"/>
    </source>
</evidence>
<sequence length="253" mass="26698">MRPPAPARVVLLHPSGGELFCYVPLVRALGEGIGVAGFAADPRDAALPPEEGVTATAARIARALATPGPPDAFCLAGWSYGGVLAFEVARQLERDTGARPPVVLLDASYDEDLVPLDERTVRQRFVHDVARLAGQDGPAVRAVLDDPAAGRADLREILTSLGVAPELDDAELAARYATFRACALAQQEYRPPTPYGGPVTLLTASNHAAVEAEWRSACTGPFRAAELPGDHYTLFTEPALGRIAAAIERTLAS</sequence>
<gene>
    <name evidence="2" type="ORF">RGF97_02710</name>
</gene>
<name>A0ABY9RP65_9ACTN</name>
<dbReference type="SUPFAM" id="SSF53474">
    <property type="entry name" value="alpha/beta-Hydrolases"/>
    <property type="match status" value="1"/>
</dbReference>
<organism evidence="2 3">
    <name type="scientific">Streptomyces roseicoloratus</name>
    <dbReference type="NCBI Taxonomy" id="2508722"/>
    <lineage>
        <taxon>Bacteria</taxon>
        <taxon>Bacillati</taxon>
        <taxon>Actinomycetota</taxon>
        <taxon>Actinomycetes</taxon>
        <taxon>Kitasatosporales</taxon>
        <taxon>Streptomycetaceae</taxon>
        <taxon>Streptomyces</taxon>
    </lineage>
</organism>
<accession>A0ABY9RP65</accession>
<dbReference type="SMART" id="SM00824">
    <property type="entry name" value="PKS_TE"/>
    <property type="match status" value="1"/>
</dbReference>
<reference evidence="2 3" key="1">
    <citation type="submission" date="2023-09" db="EMBL/GenBank/DDBJ databases">
        <title>Complete genome of Streptomyces roseicoloratus T14.</title>
        <authorList>
            <person name="Bashizi T."/>
            <person name="Kim M.-J."/>
            <person name="Lee G."/>
            <person name="Tagele S.B."/>
            <person name="Shin J.-H."/>
        </authorList>
    </citation>
    <scope>NUCLEOTIDE SEQUENCE [LARGE SCALE GENOMIC DNA]</scope>
    <source>
        <strain evidence="2 3">T14</strain>
    </source>
</reference>
<dbReference type="Proteomes" id="UP001250858">
    <property type="component" value="Chromosome"/>
</dbReference>
<keyword evidence="2" id="KW-0378">Hydrolase</keyword>
<dbReference type="InterPro" id="IPR029058">
    <property type="entry name" value="AB_hydrolase_fold"/>
</dbReference>
<dbReference type="InterPro" id="IPR001031">
    <property type="entry name" value="Thioesterase"/>
</dbReference>
<dbReference type="GO" id="GO:0016787">
    <property type="term" value="F:hydrolase activity"/>
    <property type="evidence" value="ECO:0007669"/>
    <property type="project" value="UniProtKB-KW"/>
</dbReference>
<evidence type="ECO:0000313" key="2">
    <source>
        <dbReference type="EMBL" id="WMX43987.1"/>
    </source>
</evidence>